<dbReference type="Proteomes" id="UP000004277">
    <property type="component" value="Unassembled WGS sequence"/>
</dbReference>
<name>A0ACD3SL29_9BURK</name>
<evidence type="ECO:0000313" key="2">
    <source>
        <dbReference type="Proteomes" id="UP000004277"/>
    </source>
</evidence>
<sequence length="344" mass="36330">MVASALFFGDASRGITVWRTILIKTLLTLLTALCAVAAGPVQAQAAWPEKPIRLIVPFPPGGGTDILSRLIGNELSQATKWTLVPDNRPGAGGTIGIAEAVRAAPTGYDLVMGQKDNLVVGPWLYKSVSYDPTRDLVAIAHVAYTPVVIVTRTDSRFKTMKEVIAAARKAPDTITYGSPGNGTTIHLAAEILSKAAGIKLRHVPYKGSNAAMMDALSGNVDLLVASVPSALAQIKAGKMRALAVTSAKRSSSLPDVPAVAELGYKQVDVSTWYGLFAPAKTPQAIVTRINGEVNKLLASPAVAKAIQEQGAEPKAMKPEQFAALVKTEYHQWKSIVEQSGATVE</sequence>
<dbReference type="EMBL" id="AKCV02000026">
    <property type="protein sequence ID" value="TMS56897.1"/>
    <property type="molecule type" value="Genomic_DNA"/>
</dbReference>
<keyword evidence="2" id="KW-1185">Reference proteome</keyword>
<organism evidence="1 2">
    <name type="scientific">Imbroritus primus</name>
    <dbReference type="NCBI Taxonomy" id="3058603"/>
    <lineage>
        <taxon>Bacteria</taxon>
        <taxon>Pseudomonadati</taxon>
        <taxon>Pseudomonadota</taxon>
        <taxon>Betaproteobacteria</taxon>
        <taxon>Burkholderiales</taxon>
        <taxon>Burkholderiaceae</taxon>
        <taxon>Imbroritus</taxon>
    </lineage>
</organism>
<protein>
    <submittedName>
        <fullName evidence="1">Tripartite tricarboxylate transporter substrate binding protein</fullName>
    </submittedName>
</protein>
<proteinExistence type="predicted"/>
<reference evidence="1" key="1">
    <citation type="submission" date="2019-05" db="EMBL/GenBank/DDBJ databases">
        <title>Revised genome assembly of Burkholderiaceae (previously Ralstonia) sp. PBA.</title>
        <authorList>
            <person name="Gan H.M."/>
        </authorList>
    </citation>
    <scope>NUCLEOTIDE SEQUENCE</scope>
    <source>
        <strain evidence="1">PBA</strain>
    </source>
</reference>
<gene>
    <name evidence="1" type="ORF">MW7_015940</name>
</gene>
<comment type="caution">
    <text evidence="1">The sequence shown here is derived from an EMBL/GenBank/DDBJ whole genome shotgun (WGS) entry which is preliminary data.</text>
</comment>
<evidence type="ECO:0000313" key="1">
    <source>
        <dbReference type="EMBL" id="TMS56897.1"/>
    </source>
</evidence>
<accession>A0ACD3SL29</accession>